<reference evidence="2" key="2">
    <citation type="submission" date="2013-06" db="EMBL/GenBank/DDBJ databases">
        <title>Draft Genome Sequence of a Mulberry Tree, Morus notabilis C.K. Schn.</title>
        <authorList>
            <person name="He N."/>
            <person name="Zhao S."/>
        </authorList>
    </citation>
    <scope>NUCLEOTIDE SEQUENCE</scope>
</reference>
<proteinExistence type="predicted"/>
<keyword evidence="3" id="KW-1185">Reference proteome</keyword>
<dbReference type="EMBL" id="KE343498">
    <property type="protein sequence ID" value="EXB30763.1"/>
    <property type="molecule type" value="Genomic_DNA"/>
</dbReference>
<evidence type="ECO:0000313" key="1">
    <source>
        <dbReference type="EMBL" id="EXB30763.1"/>
    </source>
</evidence>
<protein>
    <submittedName>
        <fullName evidence="2">Uncharacterized protein</fullName>
    </submittedName>
</protein>
<name>W9RNJ5_9ROSA</name>
<reference evidence="3" key="1">
    <citation type="submission" date="2013-01" db="EMBL/GenBank/DDBJ databases">
        <title>Draft Genome Sequence of a Mulberry Tree, Morus notabilis C.K. Schneid.</title>
        <authorList>
            <person name="He N."/>
            <person name="Zhao S."/>
        </authorList>
    </citation>
    <scope>NUCLEOTIDE SEQUENCE</scope>
</reference>
<dbReference type="Proteomes" id="UP000030645">
    <property type="component" value="Unassembled WGS sequence"/>
</dbReference>
<accession>W9RNJ5</accession>
<evidence type="ECO:0000313" key="2">
    <source>
        <dbReference type="EMBL" id="EXB62432.1"/>
    </source>
</evidence>
<evidence type="ECO:0000313" key="3">
    <source>
        <dbReference type="Proteomes" id="UP000030645"/>
    </source>
</evidence>
<dbReference type="EMBL" id="KE344448">
    <property type="protein sequence ID" value="EXB62432.1"/>
    <property type="molecule type" value="Genomic_DNA"/>
</dbReference>
<dbReference type="AlphaFoldDB" id="W9RNJ5"/>
<sequence>MGRQEPKDSQLGCVHIHKLLNHSSLLYLFQPIQENRTTSNFPPPAIAKRVIKLDGSDWPS</sequence>
<organism evidence="2 3">
    <name type="scientific">Morus notabilis</name>
    <dbReference type="NCBI Taxonomy" id="981085"/>
    <lineage>
        <taxon>Eukaryota</taxon>
        <taxon>Viridiplantae</taxon>
        <taxon>Streptophyta</taxon>
        <taxon>Embryophyta</taxon>
        <taxon>Tracheophyta</taxon>
        <taxon>Spermatophyta</taxon>
        <taxon>Magnoliopsida</taxon>
        <taxon>eudicotyledons</taxon>
        <taxon>Gunneridae</taxon>
        <taxon>Pentapetalae</taxon>
        <taxon>rosids</taxon>
        <taxon>fabids</taxon>
        <taxon>Rosales</taxon>
        <taxon>Moraceae</taxon>
        <taxon>Moreae</taxon>
        <taxon>Morus</taxon>
    </lineage>
</organism>
<gene>
    <name evidence="1" type="ORF">L484_001378</name>
    <name evidence="2" type="ORF">L484_002331</name>
</gene>